<keyword evidence="6" id="KW-0406">Ion transport</keyword>
<organism evidence="13 14">
    <name type="scientific">Phaeospirillum tilakii</name>
    <dbReference type="NCBI Taxonomy" id="741673"/>
    <lineage>
        <taxon>Bacteria</taxon>
        <taxon>Pseudomonadati</taxon>
        <taxon>Pseudomonadota</taxon>
        <taxon>Alphaproteobacteria</taxon>
        <taxon>Rhodospirillales</taxon>
        <taxon>Rhodospirillaceae</taxon>
        <taxon>Phaeospirillum</taxon>
    </lineage>
</organism>
<dbReference type="RefSeq" id="WP_377316717.1">
    <property type="nucleotide sequence ID" value="NZ_JBHUIY010000022.1"/>
</dbReference>
<evidence type="ECO:0000259" key="12">
    <source>
        <dbReference type="PROSITE" id="PS51123"/>
    </source>
</evidence>
<keyword evidence="8 10" id="KW-0472">Membrane</keyword>
<dbReference type="InterPro" id="IPR006665">
    <property type="entry name" value="OmpA-like"/>
</dbReference>
<evidence type="ECO:0000256" key="6">
    <source>
        <dbReference type="ARBA" id="ARBA00023065"/>
    </source>
</evidence>
<dbReference type="InterPro" id="IPR027385">
    <property type="entry name" value="Beta-barrel_OMP"/>
</dbReference>
<keyword evidence="14" id="KW-1185">Reference proteome</keyword>
<dbReference type="PANTHER" id="PTHR30329:SF21">
    <property type="entry name" value="LIPOPROTEIN YIAD-RELATED"/>
    <property type="match status" value="1"/>
</dbReference>
<dbReference type="CDD" id="cd07185">
    <property type="entry name" value="OmpA_C-like"/>
    <property type="match status" value="1"/>
</dbReference>
<dbReference type="SUPFAM" id="SSF103088">
    <property type="entry name" value="OmpA-like"/>
    <property type="match status" value="1"/>
</dbReference>
<dbReference type="InterPro" id="IPR011250">
    <property type="entry name" value="OMP/PagP_B-barrel"/>
</dbReference>
<sequence>MKHLKIMLATAAAVVAMPALAHAQWYVGADVGASFLEDNKTSSSSGASHKVTSDTGWLAAGQAGYAFGPWKVEGELSWRDNGVDKTDGRAAHGSTTVIAPMVNGIYEFLPESRVHPFVGVGVGVANVDAGSVTVNGTKVYHGDDWQFAYQGFAGVGVDVAHNVALKAQYRYFSTLDYDTKANVVAPGTRLSNEYHDHAVLVGFTYKFGSAPQPAPEPIAAPPAPPPAPAYVPPAPKPVAAKRNFMVFFDFDKTAITPEASRIIQQAATTARTTGAARIELTGHTDLSGSERYNQRLSVNRANAVKAELVKQGIPASQIDVVGKGKSSPLVATADGVREPQNRRVEIVLP</sequence>
<dbReference type="InterPro" id="IPR050330">
    <property type="entry name" value="Bact_OuterMem_StrucFunc"/>
</dbReference>
<evidence type="ECO:0000256" key="2">
    <source>
        <dbReference type="ARBA" id="ARBA00022448"/>
    </source>
</evidence>
<dbReference type="PROSITE" id="PS51123">
    <property type="entry name" value="OMPA_2"/>
    <property type="match status" value="1"/>
</dbReference>
<evidence type="ECO:0000313" key="14">
    <source>
        <dbReference type="Proteomes" id="UP001597296"/>
    </source>
</evidence>
<comment type="caution">
    <text evidence="13">The sequence shown here is derived from an EMBL/GenBank/DDBJ whole genome shotgun (WGS) entry which is preliminary data.</text>
</comment>
<dbReference type="Gene3D" id="2.40.160.20">
    <property type="match status" value="1"/>
</dbReference>
<evidence type="ECO:0000256" key="5">
    <source>
        <dbReference type="ARBA" id="ARBA00022729"/>
    </source>
</evidence>
<dbReference type="Gene3D" id="3.30.1330.60">
    <property type="entry name" value="OmpA-like domain"/>
    <property type="match status" value="1"/>
</dbReference>
<evidence type="ECO:0000256" key="3">
    <source>
        <dbReference type="ARBA" id="ARBA00022452"/>
    </source>
</evidence>
<evidence type="ECO:0000256" key="9">
    <source>
        <dbReference type="ARBA" id="ARBA00023237"/>
    </source>
</evidence>
<keyword evidence="2" id="KW-0813">Transport</keyword>
<dbReference type="Proteomes" id="UP001597296">
    <property type="component" value="Unassembled WGS sequence"/>
</dbReference>
<comment type="subcellular location">
    <subcellularLocation>
        <location evidence="1">Cell outer membrane</location>
        <topology evidence="1">Multi-pass membrane protein</topology>
    </subcellularLocation>
</comment>
<keyword evidence="5 11" id="KW-0732">Signal</keyword>
<evidence type="ECO:0000256" key="8">
    <source>
        <dbReference type="ARBA" id="ARBA00023136"/>
    </source>
</evidence>
<feature type="chain" id="PRO_5047227130" evidence="11">
    <location>
        <begin position="24"/>
        <end position="349"/>
    </location>
</feature>
<accession>A0ABW5CC94</accession>
<keyword evidence="9" id="KW-0998">Cell outer membrane</keyword>
<reference evidence="14" key="1">
    <citation type="journal article" date="2019" name="Int. J. Syst. Evol. Microbiol.">
        <title>The Global Catalogue of Microorganisms (GCM) 10K type strain sequencing project: providing services to taxonomists for standard genome sequencing and annotation.</title>
        <authorList>
            <consortium name="The Broad Institute Genomics Platform"/>
            <consortium name="The Broad Institute Genome Sequencing Center for Infectious Disease"/>
            <person name="Wu L."/>
            <person name="Ma J."/>
        </authorList>
    </citation>
    <scope>NUCLEOTIDE SEQUENCE [LARGE SCALE GENOMIC DNA]</scope>
    <source>
        <strain evidence="14">KCTC 15012</strain>
    </source>
</reference>
<evidence type="ECO:0000256" key="4">
    <source>
        <dbReference type="ARBA" id="ARBA00022692"/>
    </source>
</evidence>
<proteinExistence type="predicted"/>
<evidence type="ECO:0000256" key="1">
    <source>
        <dbReference type="ARBA" id="ARBA00004571"/>
    </source>
</evidence>
<dbReference type="PANTHER" id="PTHR30329">
    <property type="entry name" value="STATOR ELEMENT OF FLAGELLAR MOTOR COMPLEX"/>
    <property type="match status" value="1"/>
</dbReference>
<dbReference type="EMBL" id="JBHUIY010000022">
    <property type="protein sequence ID" value="MFD2234472.1"/>
    <property type="molecule type" value="Genomic_DNA"/>
</dbReference>
<evidence type="ECO:0000256" key="11">
    <source>
        <dbReference type="SAM" id="SignalP"/>
    </source>
</evidence>
<keyword evidence="3" id="KW-1134">Transmembrane beta strand</keyword>
<dbReference type="Pfam" id="PF00691">
    <property type="entry name" value="OmpA"/>
    <property type="match status" value="1"/>
</dbReference>
<feature type="signal peptide" evidence="11">
    <location>
        <begin position="1"/>
        <end position="23"/>
    </location>
</feature>
<dbReference type="InterPro" id="IPR036737">
    <property type="entry name" value="OmpA-like_sf"/>
</dbReference>
<evidence type="ECO:0000256" key="10">
    <source>
        <dbReference type="PROSITE-ProRule" id="PRU00473"/>
    </source>
</evidence>
<protein>
    <submittedName>
        <fullName evidence="13">OmpA family protein</fullName>
    </submittedName>
</protein>
<dbReference type="PRINTS" id="PR01021">
    <property type="entry name" value="OMPADOMAIN"/>
</dbReference>
<gene>
    <name evidence="13" type="ORF">ACFSNB_11710</name>
</gene>
<feature type="domain" description="OmpA-like" evidence="12">
    <location>
        <begin position="235"/>
        <end position="349"/>
    </location>
</feature>
<name>A0ABW5CC94_9PROT</name>
<dbReference type="InterPro" id="IPR006664">
    <property type="entry name" value="OMP_bac"/>
</dbReference>
<evidence type="ECO:0000256" key="7">
    <source>
        <dbReference type="ARBA" id="ARBA00023114"/>
    </source>
</evidence>
<keyword evidence="7" id="KW-0626">Porin</keyword>
<evidence type="ECO:0000313" key="13">
    <source>
        <dbReference type="EMBL" id="MFD2234472.1"/>
    </source>
</evidence>
<dbReference type="Pfam" id="PF13505">
    <property type="entry name" value="OMP_b-brl"/>
    <property type="match status" value="1"/>
</dbReference>
<dbReference type="SUPFAM" id="SSF56925">
    <property type="entry name" value="OMPA-like"/>
    <property type="match status" value="1"/>
</dbReference>
<keyword evidence="4" id="KW-0812">Transmembrane</keyword>